<dbReference type="EMBL" id="CAOQHR010000002">
    <property type="protein sequence ID" value="CAI6316529.1"/>
    <property type="molecule type" value="Genomic_DNA"/>
</dbReference>
<evidence type="ECO:0000256" key="1">
    <source>
        <dbReference type="SAM" id="MobiDB-lite"/>
    </source>
</evidence>
<organism evidence="4 5">
    <name type="scientific">Periconia digitata</name>
    <dbReference type="NCBI Taxonomy" id="1303443"/>
    <lineage>
        <taxon>Eukaryota</taxon>
        <taxon>Fungi</taxon>
        <taxon>Dikarya</taxon>
        <taxon>Ascomycota</taxon>
        <taxon>Pezizomycotina</taxon>
        <taxon>Dothideomycetes</taxon>
        <taxon>Pleosporomycetidae</taxon>
        <taxon>Pleosporales</taxon>
        <taxon>Massarineae</taxon>
        <taxon>Periconiaceae</taxon>
        <taxon>Periconia</taxon>
    </lineage>
</organism>
<evidence type="ECO:0000259" key="3">
    <source>
        <dbReference type="Pfam" id="PF24564"/>
    </source>
</evidence>
<dbReference type="PANTHER" id="PTHR36681">
    <property type="entry name" value="NUCLEAR GTPASE, GERMINAL CENTER-ASSOCIATED, TANDEM DUPLICATE 3"/>
    <property type="match status" value="1"/>
</dbReference>
<reference evidence="4" key="1">
    <citation type="submission" date="2023-01" db="EMBL/GenBank/DDBJ databases">
        <authorList>
            <person name="Van Ghelder C."/>
            <person name="Rancurel C."/>
        </authorList>
    </citation>
    <scope>NUCLEOTIDE SEQUENCE</scope>
    <source>
        <strain evidence="4">CNCM I-4278</strain>
    </source>
</reference>
<accession>A0A9W4U8M7</accession>
<protein>
    <submittedName>
        <fullName evidence="4">Uncharacterized protein</fullName>
    </submittedName>
</protein>
<evidence type="ECO:0000313" key="4">
    <source>
        <dbReference type="EMBL" id="CAI6316529.1"/>
    </source>
</evidence>
<dbReference type="OrthoDB" id="5427350at2759"/>
<feature type="domain" description="DUF7605" evidence="3">
    <location>
        <begin position="627"/>
        <end position="782"/>
    </location>
</feature>
<dbReference type="Pfam" id="PF24564">
    <property type="entry name" value="DUF7605"/>
    <property type="match status" value="1"/>
</dbReference>
<dbReference type="AlphaFoldDB" id="A0A9W4U8M7"/>
<dbReference type="Pfam" id="PF00350">
    <property type="entry name" value="Dynamin_N"/>
    <property type="match status" value="1"/>
</dbReference>
<dbReference type="PANTHER" id="PTHR36681:SF3">
    <property type="entry name" value="NUCLEAR GTPASE, GERMINAL CENTER-ASSOCIATED, TANDEM DUPLICATE 3"/>
    <property type="match status" value="1"/>
</dbReference>
<proteinExistence type="predicted"/>
<evidence type="ECO:0000259" key="2">
    <source>
        <dbReference type="Pfam" id="PF00350"/>
    </source>
</evidence>
<dbReference type="Gene3D" id="3.40.50.300">
    <property type="entry name" value="P-loop containing nucleotide triphosphate hydrolases"/>
    <property type="match status" value="2"/>
</dbReference>
<gene>
    <name evidence="4" type="ORF">PDIGIT_LOCUS3427</name>
</gene>
<evidence type="ECO:0000313" key="5">
    <source>
        <dbReference type="Proteomes" id="UP001152607"/>
    </source>
</evidence>
<feature type="domain" description="Dynamin N-terminal" evidence="2">
    <location>
        <begin position="95"/>
        <end position="386"/>
    </location>
</feature>
<dbReference type="InterPro" id="IPR045063">
    <property type="entry name" value="Dynamin_N"/>
</dbReference>
<dbReference type="SUPFAM" id="SSF52540">
    <property type="entry name" value="P-loop containing nucleoside triphosphate hydrolases"/>
    <property type="match status" value="2"/>
</dbReference>
<feature type="compositionally biased region" description="Acidic residues" evidence="1">
    <location>
        <begin position="185"/>
        <end position="197"/>
    </location>
</feature>
<comment type="caution">
    <text evidence="4">The sequence shown here is derived from an EMBL/GenBank/DDBJ whole genome shotgun (WGS) entry which is preliminary data.</text>
</comment>
<sequence length="899" mass="102659">MAKNPLKRTIESSNVEDLMVADHVPPYDLSNRDIPPLPFFSEGAVDAAKTGKCLVELLRKNIRNHPYKGKEVDHMISWLDQYKTPKYRQRNLYLALVGRSGAGKSSLLNALLGHDIAEHNAEGGSVTYVIQEFHYLSRPTSQPFEAHIEFHPFEEWKGILTRHFNSYMEYRELEARRKPSFIQDSLDDEDEDSDEEVGAGVDDDKLTEARARATATMTVLHALFPERFPSPDTARLFLEEAAAETNRDKSEKLAMLLHDLEKIYDSVGLNQDDTVVYAESQAEDLKALVKPFITEDDHPAFIPATNIKCSLWAMVKRVRYKLRSHVLKTGCVLVDTPGDTDTNLFRVDETARYIQSADKIILVDDFSRIYTEDGNFRRLQLVDSRKGPGHVIVVGTNSDKADNKGDKLPYTPGENDELKEIWKQISEMRQAIKVREREQNEAELQSDYESARNIKADVALKKKLEACLSRRANSIIWTARHRRVSAMFHTQYRNRTGYEKVLPFFLVSSSEWNKKHLLGYQVKKAPRLSREATGVPGLIDYLLGLPTEAKFASLCHWITDVLPFVLDRIESLPAISHLEQKEIALEYCEITRKNMCSQIEDRFQNLEEKALNSIVEQLGKHGPTAIEAARKVCKEKEKNLRASSHLAVLKRNGKHKTPKISQQDWNDSFLESVRNGVRPTFINAAGRVDAKVKQVNKDFRSSMDELVEKFRSDPSSGRAVGFSTSLDAFGKSRIAFLRHEVELTRGCLIDDIRDVQSKATESVDNSYFAEIMVPIYKTVINEPVRLGKPKGKSQHKIRCETLESKVCMRTGGPFSKLTRKVESELRQTAWKYRDELAEKVGQQFQQIEDDIRLAMEDNDDDGVFDQEREKFFKKLVGDVHEARKLLEDADKKLQTAKNH</sequence>
<dbReference type="Proteomes" id="UP001152607">
    <property type="component" value="Unassembled WGS sequence"/>
</dbReference>
<name>A0A9W4U8M7_9PLEO</name>
<keyword evidence="5" id="KW-1185">Reference proteome</keyword>
<dbReference type="InterPro" id="IPR056024">
    <property type="entry name" value="DUF7605"/>
</dbReference>
<dbReference type="InterPro" id="IPR027417">
    <property type="entry name" value="P-loop_NTPase"/>
</dbReference>
<feature type="region of interest" description="Disordered" evidence="1">
    <location>
        <begin position="181"/>
        <end position="200"/>
    </location>
</feature>